<evidence type="ECO:0000313" key="6">
    <source>
        <dbReference type="EMBL" id="SOQ56830.1"/>
    </source>
</evidence>
<feature type="region of interest" description="Disordered" evidence="5">
    <location>
        <begin position="54"/>
        <end position="78"/>
    </location>
</feature>
<sequence length="214" mass="23109">MSLSAPVQAVRGTRTNSLDQLDFQERRQLIASSLSLTDFLHVGAKEVAAVAAKKQNGSAVRTNSLGSGARTPPAERSKSKFSAFGRLFKPWKWKRKKKSEKFEAASRTLERKISVRANRDELVQKGILLPESPVTPVPEVDEPVSPPTGVEEARGDVSAAQANQDRLMGMHAALQAQLASQLQQQQAAMAAAVAAAAAAHHHHQNNNVIVPKNI</sequence>
<dbReference type="EMBL" id="ODYU01011222">
    <property type="protein sequence ID" value="SOQ56830.1"/>
    <property type="molecule type" value="Genomic_DNA"/>
</dbReference>
<dbReference type="Gene3D" id="6.10.140.2130">
    <property type="match status" value="1"/>
</dbReference>
<protein>
    <submittedName>
        <fullName evidence="6">SFRICE_019051</fullName>
    </submittedName>
</protein>
<evidence type="ECO:0000256" key="2">
    <source>
        <dbReference type="ARBA" id="ARBA00022737"/>
    </source>
</evidence>
<name>A0A2H1WUU6_SPOFR</name>
<dbReference type="AlphaFoldDB" id="A0A2H1WUU6"/>
<dbReference type="Pfam" id="PF02755">
    <property type="entry name" value="RPEL"/>
    <property type="match status" value="1"/>
</dbReference>
<dbReference type="GO" id="GO:0030036">
    <property type="term" value="P:actin cytoskeleton organization"/>
    <property type="evidence" value="ECO:0007669"/>
    <property type="project" value="TreeGrafter"/>
</dbReference>
<dbReference type="PANTHER" id="PTHR12751">
    <property type="entry name" value="PHOSPHATASE AND ACTIN REGULATOR PHACTR"/>
    <property type="match status" value="1"/>
</dbReference>
<dbReference type="GO" id="GO:0003779">
    <property type="term" value="F:actin binding"/>
    <property type="evidence" value="ECO:0007669"/>
    <property type="project" value="UniProtKB-KW"/>
</dbReference>
<feature type="repeat" description="RPEL" evidence="4">
    <location>
        <begin position="107"/>
        <end position="132"/>
    </location>
</feature>
<dbReference type="OrthoDB" id="5563016at2759"/>
<feature type="compositionally biased region" description="Polar residues" evidence="5">
    <location>
        <begin position="55"/>
        <end position="66"/>
    </location>
</feature>
<dbReference type="SMART" id="SM00707">
    <property type="entry name" value="RPEL"/>
    <property type="match status" value="1"/>
</dbReference>
<organism evidence="6">
    <name type="scientific">Spodoptera frugiperda</name>
    <name type="common">Fall armyworm</name>
    <dbReference type="NCBI Taxonomy" id="7108"/>
    <lineage>
        <taxon>Eukaryota</taxon>
        <taxon>Metazoa</taxon>
        <taxon>Ecdysozoa</taxon>
        <taxon>Arthropoda</taxon>
        <taxon>Hexapoda</taxon>
        <taxon>Insecta</taxon>
        <taxon>Pterygota</taxon>
        <taxon>Neoptera</taxon>
        <taxon>Endopterygota</taxon>
        <taxon>Lepidoptera</taxon>
        <taxon>Glossata</taxon>
        <taxon>Ditrysia</taxon>
        <taxon>Noctuoidea</taxon>
        <taxon>Noctuidae</taxon>
        <taxon>Amphipyrinae</taxon>
        <taxon>Spodoptera</taxon>
    </lineage>
</organism>
<comment type="similarity">
    <text evidence="1">Belongs to the phosphatase and actin regulator family.</text>
</comment>
<evidence type="ECO:0000256" key="4">
    <source>
        <dbReference type="PROSITE-ProRule" id="PRU00401"/>
    </source>
</evidence>
<feature type="region of interest" description="Disordered" evidence="5">
    <location>
        <begin position="133"/>
        <end position="155"/>
    </location>
</feature>
<evidence type="ECO:0000256" key="1">
    <source>
        <dbReference type="ARBA" id="ARBA00009795"/>
    </source>
</evidence>
<proteinExistence type="inferred from homology"/>
<accession>A0A2H1WUU6</accession>
<evidence type="ECO:0000256" key="3">
    <source>
        <dbReference type="ARBA" id="ARBA00023203"/>
    </source>
</evidence>
<keyword evidence="3" id="KW-0009">Actin-binding</keyword>
<gene>
    <name evidence="6" type="ORF">SFRICE_019051</name>
</gene>
<dbReference type="PANTHER" id="PTHR12751:SF18">
    <property type="entry name" value="PHOSPHATASE AND ACTIN REGULATOR 1"/>
    <property type="match status" value="1"/>
</dbReference>
<evidence type="ECO:0000256" key="5">
    <source>
        <dbReference type="SAM" id="MobiDB-lite"/>
    </source>
</evidence>
<reference evidence="6" key="1">
    <citation type="submission" date="2016-07" db="EMBL/GenBank/DDBJ databases">
        <authorList>
            <person name="Bretaudeau A."/>
        </authorList>
    </citation>
    <scope>NUCLEOTIDE SEQUENCE</scope>
    <source>
        <strain evidence="6">Rice</strain>
        <tissue evidence="6">Whole body</tissue>
    </source>
</reference>
<dbReference type="InterPro" id="IPR004018">
    <property type="entry name" value="RPEL_repeat"/>
</dbReference>
<keyword evidence="2" id="KW-0677">Repeat</keyword>
<dbReference type="PROSITE" id="PS51073">
    <property type="entry name" value="RPEL"/>
    <property type="match status" value="1"/>
</dbReference>